<dbReference type="PANTHER" id="PTHR33098:SF53">
    <property type="entry name" value="OS05G0540900 PROTEIN"/>
    <property type="match status" value="1"/>
</dbReference>
<gene>
    <name evidence="4" type="ORF">GOBAR_AA10504</name>
</gene>
<reference evidence="4 5" key="1">
    <citation type="submission" date="2015-01" db="EMBL/GenBank/DDBJ databases">
        <title>Genome of allotetraploid Gossypium barbadense reveals genomic plasticity and fiber elongation in cotton evolution.</title>
        <authorList>
            <person name="Chen X."/>
            <person name="Liu X."/>
            <person name="Zhao B."/>
            <person name="Zheng H."/>
            <person name="Hu Y."/>
            <person name="Lu G."/>
            <person name="Yang C."/>
            <person name="Chen J."/>
            <person name="Shan C."/>
            <person name="Zhang L."/>
            <person name="Zhou Y."/>
            <person name="Wang L."/>
            <person name="Guo W."/>
            <person name="Bai Y."/>
            <person name="Ruan J."/>
            <person name="Shangguan X."/>
            <person name="Mao Y."/>
            <person name="Jiang J."/>
            <person name="Zhu Y."/>
            <person name="Lei J."/>
            <person name="Kang H."/>
            <person name="Chen S."/>
            <person name="He X."/>
            <person name="Wang R."/>
            <person name="Wang Y."/>
            <person name="Chen J."/>
            <person name="Wang L."/>
            <person name="Yu S."/>
            <person name="Wang B."/>
            <person name="Wei J."/>
            <person name="Song S."/>
            <person name="Lu X."/>
            <person name="Gao Z."/>
            <person name="Gu W."/>
            <person name="Deng X."/>
            <person name="Ma D."/>
            <person name="Wang S."/>
            <person name="Liang W."/>
            <person name="Fang L."/>
            <person name="Cai C."/>
            <person name="Zhu X."/>
            <person name="Zhou B."/>
            <person name="Zhang Y."/>
            <person name="Chen Z."/>
            <person name="Xu S."/>
            <person name="Zhu R."/>
            <person name="Wang S."/>
            <person name="Zhang T."/>
            <person name="Zhao G."/>
        </authorList>
    </citation>
    <scope>NUCLEOTIDE SEQUENCE [LARGE SCALE GENOMIC DNA]</scope>
    <source>
        <strain evidence="5">cv. Xinhai21</strain>
        <tissue evidence="4">Leaf</tissue>
    </source>
</reference>
<feature type="region of interest" description="Disordered" evidence="1">
    <location>
        <begin position="50"/>
        <end position="77"/>
    </location>
</feature>
<dbReference type="Pfam" id="PF14364">
    <property type="entry name" value="DUF4408"/>
    <property type="match status" value="1"/>
</dbReference>
<keyword evidence="2" id="KW-0812">Transmembrane</keyword>
<feature type="domain" description="DUF4408" evidence="3">
    <location>
        <begin position="13"/>
        <end position="44"/>
    </location>
</feature>
<feature type="region of interest" description="Disordered" evidence="1">
    <location>
        <begin position="157"/>
        <end position="274"/>
    </location>
</feature>
<feature type="compositionally biased region" description="Basic and acidic residues" evidence="1">
    <location>
        <begin position="62"/>
        <end position="71"/>
    </location>
</feature>
<feature type="compositionally biased region" description="Basic and acidic residues" evidence="1">
    <location>
        <begin position="246"/>
        <end position="269"/>
    </location>
</feature>
<evidence type="ECO:0000256" key="1">
    <source>
        <dbReference type="SAM" id="MobiDB-lite"/>
    </source>
</evidence>
<keyword evidence="2" id="KW-1133">Transmembrane helix</keyword>
<keyword evidence="2" id="KW-0472">Membrane</keyword>
<evidence type="ECO:0000313" key="5">
    <source>
        <dbReference type="Proteomes" id="UP000239757"/>
    </source>
</evidence>
<protein>
    <recommendedName>
        <fullName evidence="3">DUF4408 domain-containing protein</fullName>
    </recommendedName>
</protein>
<dbReference type="EMBL" id="KZ663767">
    <property type="protein sequence ID" value="PPS10137.1"/>
    <property type="molecule type" value="Genomic_DNA"/>
</dbReference>
<dbReference type="PANTHER" id="PTHR33098">
    <property type="entry name" value="COTTON FIBER (DUF761)"/>
    <property type="match status" value="1"/>
</dbReference>
<organism evidence="4 5">
    <name type="scientific">Gossypium barbadense</name>
    <name type="common">Sea Island cotton</name>
    <name type="synonym">Hibiscus barbadensis</name>
    <dbReference type="NCBI Taxonomy" id="3634"/>
    <lineage>
        <taxon>Eukaryota</taxon>
        <taxon>Viridiplantae</taxon>
        <taxon>Streptophyta</taxon>
        <taxon>Embryophyta</taxon>
        <taxon>Tracheophyta</taxon>
        <taxon>Spermatophyta</taxon>
        <taxon>Magnoliopsida</taxon>
        <taxon>eudicotyledons</taxon>
        <taxon>Gunneridae</taxon>
        <taxon>Pentapetalae</taxon>
        <taxon>rosids</taxon>
        <taxon>malvids</taxon>
        <taxon>Malvales</taxon>
        <taxon>Malvaceae</taxon>
        <taxon>Malvoideae</taxon>
        <taxon>Gossypium</taxon>
    </lineage>
</organism>
<feature type="transmembrane region" description="Helical" evidence="2">
    <location>
        <begin position="14"/>
        <end position="40"/>
    </location>
</feature>
<proteinExistence type="predicted"/>
<accession>A0A2P5Y3K9</accession>
<feature type="compositionally biased region" description="Basic and acidic residues" evidence="1">
    <location>
        <begin position="191"/>
        <end position="208"/>
    </location>
</feature>
<evidence type="ECO:0000259" key="3">
    <source>
        <dbReference type="Pfam" id="PF14364"/>
    </source>
</evidence>
<name>A0A2P5Y3K9_GOSBA</name>
<dbReference type="Proteomes" id="UP000239757">
    <property type="component" value="Unassembled WGS sequence"/>
</dbReference>
<evidence type="ECO:0000256" key="2">
    <source>
        <dbReference type="SAM" id="Phobius"/>
    </source>
</evidence>
<dbReference type="AlphaFoldDB" id="A0A2P5Y3K9"/>
<evidence type="ECO:0000313" key="4">
    <source>
        <dbReference type="EMBL" id="PPS10137.1"/>
    </source>
</evidence>
<sequence length="304" mass="34244">MLEESMSTVPSSSLWASIFSWFTPTVFFVFLNITIGTIFFTSTFSSNNSGAAASGGVGDGPSLHEGDETNDPRLLPSPSVLQRLKSINLYSYRSQQPFTSTTTTAEIPDSGADFHISFQQQTSETETTPEPVPTHLDRSPSVLQRLKSINLYGYFSPEQKPHEISSHYTPEEEEIKEPEQAEQTQGEEVEQTQREERGFDEIYSELKRNNQVTRTKSDAEPASGEVPTKLPKKMKKSASVKSPFSHFEENDILEARRPATMREGKGKATEEDDEVDAKADDFINKFKEQLKLQRMDSILGTRRW</sequence>
<dbReference type="InterPro" id="IPR025520">
    <property type="entry name" value="DUF4408"/>
</dbReference>
<feature type="region of interest" description="Disordered" evidence="1">
    <location>
        <begin position="119"/>
        <end position="139"/>
    </location>
</feature>
<dbReference type="InterPro" id="IPR008480">
    <property type="entry name" value="DUF761_pln"/>
</dbReference>
<dbReference type="Pfam" id="PF05553">
    <property type="entry name" value="DUF761"/>
    <property type="match status" value="1"/>
</dbReference>
<feature type="compositionally biased region" description="Low complexity" evidence="1">
    <location>
        <begin position="119"/>
        <end position="129"/>
    </location>
</feature>
<dbReference type="OrthoDB" id="1931904at2759"/>